<organism evidence="1 2">
    <name type="scientific">Eragrostis curvula</name>
    <name type="common">weeping love grass</name>
    <dbReference type="NCBI Taxonomy" id="38414"/>
    <lineage>
        <taxon>Eukaryota</taxon>
        <taxon>Viridiplantae</taxon>
        <taxon>Streptophyta</taxon>
        <taxon>Embryophyta</taxon>
        <taxon>Tracheophyta</taxon>
        <taxon>Spermatophyta</taxon>
        <taxon>Magnoliopsida</taxon>
        <taxon>Liliopsida</taxon>
        <taxon>Poales</taxon>
        <taxon>Poaceae</taxon>
        <taxon>PACMAD clade</taxon>
        <taxon>Chloridoideae</taxon>
        <taxon>Eragrostideae</taxon>
        <taxon>Eragrostidinae</taxon>
        <taxon>Eragrostis</taxon>
    </lineage>
</organism>
<dbReference type="EMBL" id="RWGY01001087">
    <property type="protein sequence ID" value="TVT97074.1"/>
    <property type="molecule type" value="Genomic_DNA"/>
</dbReference>
<keyword evidence="2" id="KW-1185">Reference proteome</keyword>
<accession>A0A5J9SCS1</accession>
<name>A0A5J9SCS1_9POAL</name>
<reference evidence="1 2" key="1">
    <citation type="journal article" date="2019" name="Sci. Rep.">
        <title>A high-quality genome of Eragrostis curvula grass provides insights into Poaceae evolution and supports new strategies to enhance forage quality.</title>
        <authorList>
            <person name="Carballo J."/>
            <person name="Santos B.A.C.M."/>
            <person name="Zappacosta D."/>
            <person name="Garbus I."/>
            <person name="Selva J.P."/>
            <person name="Gallo C.A."/>
            <person name="Diaz A."/>
            <person name="Albertini E."/>
            <person name="Caccamo M."/>
            <person name="Echenique V."/>
        </authorList>
    </citation>
    <scope>NUCLEOTIDE SEQUENCE [LARGE SCALE GENOMIC DNA]</scope>
    <source>
        <strain evidence="2">cv. Victoria</strain>
        <tissue evidence="1">Leaf</tissue>
    </source>
</reference>
<proteinExistence type="predicted"/>
<gene>
    <name evidence="1" type="ORF">EJB05_57713</name>
</gene>
<dbReference type="Gramene" id="TVT97074">
    <property type="protein sequence ID" value="TVT97074"/>
    <property type="gene ID" value="EJB05_57713"/>
</dbReference>
<dbReference type="AlphaFoldDB" id="A0A5J9SCS1"/>
<evidence type="ECO:0008006" key="3">
    <source>
        <dbReference type="Google" id="ProtNLM"/>
    </source>
</evidence>
<dbReference type="Proteomes" id="UP000324897">
    <property type="component" value="Unassembled WGS sequence"/>
</dbReference>
<sequence>MEDDNRWPARWSPNREEKWEMALAELRKGTLCVVQIIGPRRYQAIEILGDGRILALNGFKEDGKDFWDARCNFWDARCILQLYDANTGTLTDLMEMTLDLRGLVTLYTGSFLSSSTLSNALYPG</sequence>
<comment type="caution">
    <text evidence="1">The sequence shown here is derived from an EMBL/GenBank/DDBJ whole genome shotgun (WGS) entry which is preliminary data.</text>
</comment>
<evidence type="ECO:0000313" key="1">
    <source>
        <dbReference type="EMBL" id="TVT97074.1"/>
    </source>
</evidence>
<feature type="non-terminal residue" evidence="1">
    <location>
        <position position="1"/>
    </location>
</feature>
<evidence type="ECO:0000313" key="2">
    <source>
        <dbReference type="Proteomes" id="UP000324897"/>
    </source>
</evidence>
<protein>
    <recommendedName>
        <fullName evidence="3">DUF295 domain-containing protein</fullName>
    </recommendedName>
</protein>